<proteinExistence type="predicted"/>
<keyword evidence="2" id="KW-0812">Transmembrane</keyword>
<feature type="transmembrane region" description="Helical" evidence="2">
    <location>
        <begin position="1227"/>
        <end position="1247"/>
    </location>
</feature>
<evidence type="ECO:0000256" key="2">
    <source>
        <dbReference type="SAM" id="Phobius"/>
    </source>
</evidence>
<accession>A0A197KB14</accession>
<feature type="region of interest" description="Disordered" evidence="1">
    <location>
        <begin position="249"/>
        <end position="313"/>
    </location>
</feature>
<feature type="compositionally biased region" description="Acidic residues" evidence="1">
    <location>
        <begin position="36"/>
        <end position="49"/>
    </location>
</feature>
<feature type="transmembrane region" description="Helical" evidence="2">
    <location>
        <begin position="1284"/>
        <end position="1304"/>
    </location>
</feature>
<feature type="region of interest" description="Disordered" evidence="1">
    <location>
        <begin position="36"/>
        <end position="124"/>
    </location>
</feature>
<evidence type="ECO:0008006" key="5">
    <source>
        <dbReference type="Google" id="ProtNLM"/>
    </source>
</evidence>
<evidence type="ECO:0000256" key="1">
    <source>
        <dbReference type="SAM" id="MobiDB-lite"/>
    </source>
</evidence>
<feature type="transmembrane region" description="Helical" evidence="2">
    <location>
        <begin position="1325"/>
        <end position="1347"/>
    </location>
</feature>
<feature type="transmembrane region" description="Helical" evidence="2">
    <location>
        <begin position="1185"/>
        <end position="1207"/>
    </location>
</feature>
<evidence type="ECO:0000313" key="4">
    <source>
        <dbReference type="Proteomes" id="UP000078512"/>
    </source>
</evidence>
<organism evidence="3 4">
    <name type="scientific">Linnemannia elongata AG-77</name>
    <dbReference type="NCBI Taxonomy" id="1314771"/>
    <lineage>
        <taxon>Eukaryota</taxon>
        <taxon>Fungi</taxon>
        <taxon>Fungi incertae sedis</taxon>
        <taxon>Mucoromycota</taxon>
        <taxon>Mortierellomycotina</taxon>
        <taxon>Mortierellomycetes</taxon>
        <taxon>Mortierellales</taxon>
        <taxon>Mortierellaceae</taxon>
        <taxon>Linnemannia</taxon>
    </lineage>
</organism>
<feature type="compositionally biased region" description="Polar residues" evidence="1">
    <location>
        <begin position="97"/>
        <end position="108"/>
    </location>
</feature>
<name>A0A197KB14_9FUNG</name>
<reference evidence="3 4" key="1">
    <citation type="submission" date="2016-05" db="EMBL/GenBank/DDBJ databases">
        <title>Genome sequencing reveals origins of a unique bacterial endosymbiosis in the earliest lineages of terrestrial Fungi.</title>
        <authorList>
            <consortium name="DOE Joint Genome Institute"/>
            <person name="Uehling J."/>
            <person name="Gryganskyi A."/>
            <person name="Hameed K."/>
            <person name="Tschaplinski T."/>
            <person name="Misztal P."/>
            <person name="Wu S."/>
            <person name="Desiro A."/>
            <person name="Vande Pol N."/>
            <person name="Du Z.-Y."/>
            <person name="Zienkiewicz A."/>
            <person name="Zienkiewicz K."/>
            <person name="Morin E."/>
            <person name="Tisserant E."/>
            <person name="Splivallo R."/>
            <person name="Hainaut M."/>
            <person name="Henrissat B."/>
            <person name="Ohm R."/>
            <person name="Kuo A."/>
            <person name="Yan J."/>
            <person name="Lipzen A."/>
            <person name="Nolan M."/>
            <person name="Labutti K."/>
            <person name="Barry K."/>
            <person name="Goldstein A."/>
            <person name="Labbe J."/>
            <person name="Schadt C."/>
            <person name="Tuskan G."/>
            <person name="Grigoriev I."/>
            <person name="Martin F."/>
            <person name="Vilgalys R."/>
            <person name="Bonito G."/>
        </authorList>
    </citation>
    <scope>NUCLEOTIDE SEQUENCE [LARGE SCALE GENOMIC DNA]</scope>
    <source>
        <strain evidence="3 4">AG-77</strain>
    </source>
</reference>
<feature type="compositionally biased region" description="Acidic residues" evidence="1">
    <location>
        <begin position="251"/>
        <end position="262"/>
    </location>
</feature>
<feature type="region of interest" description="Disordered" evidence="1">
    <location>
        <begin position="1"/>
        <end position="23"/>
    </location>
</feature>
<sequence length="1420" mass="159835">MTDRPLDSPTNLSPRIEDTNGTRHVFVEIPLDVLMDDSSESVEEEEDLDGIVTDLTVASPATAAMVDGDDDDDDDDTDDESSTPSIYHEPQGLEEVSASSDNGSSNGTVYFPGEDDSNNDSMSTNATNFGGQWFFRDMGIESTLPARKLELVPENQQGHVFVDIASNVETQRLEWEIPANTLDGTFELVLGISSRNLDLKAVDSITFDYVYCDTTTPESKRPSEVIPSSALKTLFATAVPRDDDSAIVQKEEEEEEEEEDELTTVLEEGSSTAAIEDDTNSTTDREDEVASSAVEEGSMESYATTGDNEENNIDPVDCPTILLWSLHEKVALKSGAGGTIKVIMTIEVWKGVALDPGAIGLHFLELYQDSSKSYQDDPSYRRHYPFAWFIDINARTDSPPNAASKRIDSYCFSGNGAYVGLLIQSTLGQYLELHHVTQEVPSSSWELPSSEETEFDISVSWDGSQAVVLYLKHRDLSAVYTRHKPKKRTRASSLMTSCSPGAQYAAGQSHSKIDKHYCRGTFHALAPAGLSKKPPKDERFITFDGTTMSLYSARGKWKLLDRRTLGKPEDSTGVDSKWKDHLRSGRMVLECGNGMYVSTQSLTGTNRLIAAMDISTIEPDHPYVASSLSECGGLFVMATMDHLNLYLTDTWTRFGSWTLPNNVSLRQGISDVHFTREGQRIVVSINSDLDKAIPAEGYVVDVGTMSTLGRIHSRGLLHHAHATINSTDRSTSVLLCQSETTLGAIRYTDRLIRPSSAMATKCNDQCASMESFQPQSSHVFESNVVVRTVEPRDRRKMISMISVVTREADSIHNVAIEFPCYDETSILGIHRSHFEEHSFLVVALSNLVLVWRIPKAHDGSYELLSAEGSDVGTEWAVCQHHQLHQRDKVGTISTRNLLDPYIHNSDAFLDGIVRLAETFKDADIMFKQSVIRYIERHINQRLDAENASAAILTRLCSTWTPESHEQLLTFIGALCGSPFFRWVPALDANRNASPIQILFDHLQKYLFVIDIVEVMINYCIRRAKADNDLHFLEPVFHSLRVARNFENVDDGLMARALRSFAYFPAREYHFAIDHHVIASKPYELNVSKMLHERKDPVLQLTDTSSGSWVNERLTPQLYVASIDMIWSVEEIPVPKRWYWKRIQDLFLFVTLTSRKRYVCHPFELEDLDNPALIALVRYKWMTFGFTYWFLKMSFYLYTIVFMLFTAIRDIYVPSTGTYRHTIWTINIALSWIFALGSFRDLVVLFILKMKPRGSVYKAVEILSSLIPTIAFLSGSHLIEVLEDSIFYNFIVCLGILAVMTQFILEFRVIRPVGGFISVLRRALRSIGVLLLVFAYLIFTFAVMFLYMQNSVCVDDDCSNITATKPDNILMATTLTYFMTAGLYESVETNIKNRNWMVHLLLTLFLFSVTIMLNILFGKVI</sequence>
<keyword evidence="2" id="KW-0472">Membrane</keyword>
<protein>
    <recommendedName>
        <fullName evidence="5">Ion transport domain-containing protein</fullName>
    </recommendedName>
</protein>
<keyword evidence="2" id="KW-1133">Transmembrane helix</keyword>
<gene>
    <name evidence="3" type="ORF">K457DRAFT_14112</name>
</gene>
<feature type="compositionally biased region" description="Acidic residues" evidence="1">
    <location>
        <begin position="275"/>
        <end position="289"/>
    </location>
</feature>
<dbReference type="Proteomes" id="UP000078512">
    <property type="component" value="Unassembled WGS sequence"/>
</dbReference>
<dbReference type="OrthoDB" id="2402813at2759"/>
<feature type="transmembrane region" description="Helical" evidence="2">
    <location>
        <begin position="1367"/>
        <end position="1383"/>
    </location>
</feature>
<feature type="compositionally biased region" description="Acidic residues" evidence="1">
    <location>
        <begin position="67"/>
        <end position="81"/>
    </location>
</feature>
<dbReference type="EMBL" id="KV442016">
    <property type="protein sequence ID" value="OAQ34902.1"/>
    <property type="molecule type" value="Genomic_DNA"/>
</dbReference>
<keyword evidence="4" id="KW-1185">Reference proteome</keyword>
<feature type="transmembrane region" description="Helical" evidence="2">
    <location>
        <begin position="1395"/>
        <end position="1416"/>
    </location>
</feature>
<evidence type="ECO:0000313" key="3">
    <source>
        <dbReference type="EMBL" id="OAQ34902.1"/>
    </source>
</evidence>